<name>A0A645BC75_9ZZZZ</name>
<organism evidence="1">
    <name type="scientific">bioreactor metagenome</name>
    <dbReference type="NCBI Taxonomy" id="1076179"/>
    <lineage>
        <taxon>unclassified sequences</taxon>
        <taxon>metagenomes</taxon>
        <taxon>ecological metagenomes</taxon>
    </lineage>
</organism>
<accession>A0A645BC75</accession>
<sequence length="133" mass="15176">MFFLPLPSMTQEFLPGDCALFNTLSFEFGHYLGFGSYGCVVGSRNPASIFPGHPGSSYQYILYCIIEHMAHVEHTGYIGRRDHYCVRLPVIGFRMEVTLFHPISVPFVLSLCRRVFSGYFHIAKSHLKHKLQS</sequence>
<dbReference type="AlphaFoldDB" id="A0A645BC75"/>
<proteinExistence type="predicted"/>
<evidence type="ECO:0000313" key="1">
    <source>
        <dbReference type="EMBL" id="MPM59314.1"/>
    </source>
</evidence>
<gene>
    <name evidence="1" type="ORF">SDC9_106154</name>
</gene>
<comment type="caution">
    <text evidence="1">The sequence shown here is derived from an EMBL/GenBank/DDBJ whole genome shotgun (WGS) entry which is preliminary data.</text>
</comment>
<dbReference type="EMBL" id="VSSQ01017229">
    <property type="protein sequence ID" value="MPM59314.1"/>
    <property type="molecule type" value="Genomic_DNA"/>
</dbReference>
<reference evidence="1" key="1">
    <citation type="submission" date="2019-08" db="EMBL/GenBank/DDBJ databases">
        <authorList>
            <person name="Kucharzyk K."/>
            <person name="Murdoch R.W."/>
            <person name="Higgins S."/>
            <person name="Loffler F."/>
        </authorList>
    </citation>
    <scope>NUCLEOTIDE SEQUENCE</scope>
</reference>
<protein>
    <submittedName>
        <fullName evidence="1">Uncharacterized protein</fullName>
    </submittedName>
</protein>